<sequence>MNEQEIEQRLQELQRTAPRLSPEQIDEKIVKKAFHVLGGKLTICVLTLKNGFEIVGESACAHPDNFVQELGEQAAFENARRQIWKLEGYLLCQKLYEQALEDGKTFLDRLYEELAQQVERRDKLHAFMLKGKPDDVTEVEWFQMADQLDVLADYVDILETRIAIHTKSDEEEE</sequence>
<evidence type="ECO:0008006" key="3">
    <source>
        <dbReference type="Google" id="ProtNLM"/>
    </source>
</evidence>
<dbReference type="RefSeq" id="WP_001005211.1">
    <property type="nucleotide sequence ID" value="NZ_CAJHHT010000013.1"/>
</dbReference>
<evidence type="ECO:0000313" key="2">
    <source>
        <dbReference type="Proteomes" id="UP000051449"/>
    </source>
</evidence>
<organism evidence="1 2">
    <name type="scientific">Acinetobacter baumannii</name>
    <dbReference type="NCBI Taxonomy" id="470"/>
    <lineage>
        <taxon>Bacteria</taxon>
        <taxon>Pseudomonadati</taxon>
        <taxon>Pseudomonadota</taxon>
        <taxon>Gammaproteobacteria</taxon>
        <taxon>Moraxellales</taxon>
        <taxon>Moraxellaceae</taxon>
        <taxon>Acinetobacter</taxon>
        <taxon>Acinetobacter calcoaceticus/baumannii complex</taxon>
    </lineage>
</organism>
<dbReference type="AlphaFoldDB" id="A0AAP1AAB3"/>
<gene>
    <name evidence="1" type="ORF">APD33_13680</name>
</gene>
<comment type="caution">
    <text evidence="1">The sequence shown here is derived from an EMBL/GenBank/DDBJ whole genome shotgun (WGS) entry which is preliminary data.</text>
</comment>
<accession>A0AAP1AAB3</accession>
<dbReference type="InterPro" id="IPR054052">
    <property type="entry name" value="Y16Q-like"/>
</dbReference>
<dbReference type="EMBL" id="LLGC01000179">
    <property type="protein sequence ID" value="KQE03659.1"/>
    <property type="molecule type" value="Genomic_DNA"/>
</dbReference>
<reference evidence="1 2" key="1">
    <citation type="submission" date="2015-10" db="EMBL/GenBank/DDBJ databases">
        <title>The utility of whole genome sequencing in characterizing Acinetobacter epidemiology and analyzing hospital outbreaks.</title>
        <authorList>
            <person name="Ozer E.A."/>
            <person name="Fitzpatrick M.A."/>
            <person name="Hauser A.R."/>
        </authorList>
    </citation>
    <scope>NUCLEOTIDE SEQUENCE [LARGE SCALE GENOMIC DNA]</scope>
    <source>
        <strain evidence="1 2">ABBL072</strain>
    </source>
</reference>
<name>A0AAP1AAB3_ACIBA</name>
<dbReference type="Pfam" id="PF13876">
    <property type="entry name" value="Phage_gp49_66"/>
    <property type="match status" value="1"/>
</dbReference>
<evidence type="ECO:0000313" key="1">
    <source>
        <dbReference type="EMBL" id="KQE03659.1"/>
    </source>
</evidence>
<dbReference type="Proteomes" id="UP000051449">
    <property type="component" value="Unassembled WGS sequence"/>
</dbReference>
<dbReference type="Pfam" id="PF21825">
    <property type="entry name" value="crAss001_48"/>
    <property type="match status" value="1"/>
</dbReference>
<dbReference type="InterPro" id="IPR025915">
    <property type="entry name" value="Phage_gp49_66"/>
</dbReference>
<protein>
    <recommendedName>
        <fullName evidence="3">Phage protein</fullName>
    </recommendedName>
</protein>
<proteinExistence type="predicted"/>